<evidence type="ECO:0000256" key="2">
    <source>
        <dbReference type="ARBA" id="ARBA00009396"/>
    </source>
</evidence>
<dbReference type="Pfam" id="PF00682">
    <property type="entry name" value="HMGL-like"/>
    <property type="match status" value="1"/>
</dbReference>
<keyword evidence="8" id="KW-0100">Branched-chain amino acid biosynthesis</keyword>
<dbReference type="EMBL" id="LXMA01000002">
    <property type="protein sequence ID" value="OAT74103.1"/>
    <property type="molecule type" value="Genomic_DNA"/>
</dbReference>
<keyword evidence="4" id="KW-0432">Leucine biosynthesis</keyword>
<dbReference type="EC" id="2.3.3.13" evidence="3"/>
<keyword evidence="6 9" id="KW-0808">Transferase</keyword>
<evidence type="ECO:0000256" key="5">
    <source>
        <dbReference type="ARBA" id="ARBA00022605"/>
    </source>
</evidence>
<dbReference type="InterPro" id="IPR002034">
    <property type="entry name" value="AIPM/Hcit_synth_CS"/>
</dbReference>
<dbReference type="AlphaFoldDB" id="A0A1B7KVL1"/>
<dbReference type="InterPro" id="IPR013785">
    <property type="entry name" value="Aldolase_TIM"/>
</dbReference>
<dbReference type="Gene3D" id="4.10.430.20">
    <property type="match status" value="1"/>
</dbReference>
<comment type="similarity">
    <text evidence="2">Belongs to the alpha-IPM synthase/homocitrate synthase family. LeuA type 1 subfamily.</text>
</comment>
<dbReference type="GO" id="GO:0003852">
    <property type="term" value="F:2-isopropylmalate synthase activity"/>
    <property type="evidence" value="ECO:0007669"/>
    <property type="project" value="UniProtKB-EC"/>
</dbReference>
<gene>
    <name evidence="11" type="ORF">A7K69_16210</name>
</gene>
<evidence type="ECO:0000256" key="8">
    <source>
        <dbReference type="ARBA" id="ARBA00023304"/>
    </source>
</evidence>
<proteinExistence type="inferred from homology"/>
<dbReference type="SUPFAM" id="SSF51569">
    <property type="entry name" value="Aldolase"/>
    <property type="match status" value="1"/>
</dbReference>
<name>A0A1B7KVL1_PARTM</name>
<sequence>MEYKKNVKILDSTLREGEQQAGVRFSAQDKIIIMKMLEDFGVDIIEVGHPGISEEDERICTEVARHASKAEILMHSRANIEEVKAVKRAGADWVGIWASVNDISLANKFSNKSIEFVSSIVKDSIKEAKKLGLKVRFTIEDASRTDLNDIDNIVEIALESGADCISIADTVGILEPKTCSNLVTYLKRKFNCQVEIHLHNDLGLSVANALAALDSGVDIIDTSVLGIGERAGITNLIELSVILNQLRDDKRFNLKLIPKLSQVVSTATGYYPDELRPIVGRNSFTHTAPYHVKAVKKDPSTYEAFPPSLVNRERRIIKERAKLKKPKLPVSLEVGVPFVKGASELMYHRDGPGIRWVLLDSRIDERSSFYVIQRFFNDSNTNNKEKHVDKHIHNCDSAFIFWGHEEDGTGLTCCVQVGDQEKIVYSPATIFIPAYTEHSYYYISGKGKFINIVLSPEYNESLTKKPLKIKFDNFNEEGVVIYEDFVSS</sequence>
<dbReference type="PROSITE" id="PS00815">
    <property type="entry name" value="AIPM_HOMOCIT_SYNTH_1"/>
    <property type="match status" value="1"/>
</dbReference>
<feature type="domain" description="Pyruvate carboxyltransferase" evidence="10">
    <location>
        <begin position="7"/>
        <end position="258"/>
    </location>
</feature>
<keyword evidence="5" id="KW-0028">Amino-acid biosynthesis</keyword>
<evidence type="ECO:0000313" key="12">
    <source>
        <dbReference type="Proteomes" id="UP000078290"/>
    </source>
</evidence>
<dbReference type="Pfam" id="PF22617">
    <property type="entry name" value="HCS_D2"/>
    <property type="match status" value="1"/>
</dbReference>
<evidence type="ECO:0000256" key="6">
    <source>
        <dbReference type="ARBA" id="ARBA00022679"/>
    </source>
</evidence>
<evidence type="ECO:0000313" key="11">
    <source>
        <dbReference type="EMBL" id="OAT74103.1"/>
    </source>
</evidence>
<dbReference type="InterPro" id="IPR000891">
    <property type="entry name" value="PYR_CT"/>
</dbReference>
<evidence type="ECO:0000256" key="4">
    <source>
        <dbReference type="ARBA" id="ARBA00022430"/>
    </source>
</evidence>
<organism evidence="11 12">
    <name type="scientific">Parageobacillus thermoglucosidasius</name>
    <name type="common">Geobacillus thermoglucosidasius</name>
    <dbReference type="NCBI Taxonomy" id="1426"/>
    <lineage>
        <taxon>Bacteria</taxon>
        <taxon>Bacillati</taxon>
        <taxon>Bacillota</taxon>
        <taxon>Bacilli</taxon>
        <taxon>Bacillales</taxon>
        <taxon>Anoxybacillaceae</taxon>
        <taxon>Parageobacillus</taxon>
    </lineage>
</organism>
<protein>
    <recommendedName>
        <fullName evidence="3">2-isopropylmalate synthase</fullName>
        <ecNumber evidence="3">2.3.3.13</ecNumber>
    </recommendedName>
</protein>
<dbReference type="PANTHER" id="PTHR10277">
    <property type="entry name" value="HOMOCITRATE SYNTHASE-RELATED"/>
    <property type="match status" value="1"/>
</dbReference>
<dbReference type="OrthoDB" id="9804858at2"/>
<dbReference type="InterPro" id="IPR050073">
    <property type="entry name" value="2-IPM_HCS-like"/>
</dbReference>
<evidence type="ECO:0000256" key="3">
    <source>
        <dbReference type="ARBA" id="ARBA00012973"/>
    </source>
</evidence>
<dbReference type="Proteomes" id="UP000078290">
    <property type="component" value="Unassembled WGS sequence"/>
</dbReference>
<reference evidence="12" key="1">
    <citation type="submission" date="2016-05" db="EMBL/GenBank/DDBJ databases">
        <authorList>
            <person name="Wang W."/>
            <person name="Zhu L."/>
        </authorList>
    </citation>
    <scope>NUCLEOTIDE SEQUENCE [LARGE SCALE GENOMIC DNA]</scope>
    <source>
        <strain evidence="12">W-2</strain>
    </source>
</reference>
<dbReference type="GO" id="GO:0009098">
    <property type="term" value="P:L-leucine biosynthetic process"/>
    <property type="evidence" value="ECO:0007669"/>
    <property type="project" value="UniProtKB-KW"/>
</dbReference>
<evidence type="ECO:0000256" key="1">
    <source>
        <dbReference type="ARBA" id="ARBA00004689"/>
    </source>
</evidence>
<dbReference type="PROSITE" id="PS50991">
    <property type="entry name" value="PYR_CT"/>
    <property type="match status" value="1"/>
</dbReference>
<comment type="caution">
    <text evidence="11">The sequence shown here is derived from an EMBL/GenBank/DDBJ whole genome shotgun (WGS) entry which is preliminary data.</text>
</comment>
<dbReference type="InterPro" id="IPR054691">
    <property type="entry name" value="LeuA/HCS_post-cat"/>
</dbReference>
<keyword evidence="7" id="KW-0464">Manganese</keyword>
<dbReference type="GO" id="GO:0019298">
    <property type="term" value="P:coenzyme B biosynthetic process"/>
    <property type="evidence" value="ECO:0007669"/>
    <property type="project" value="TreeGrafter"/>
</dbReference>
<dbReference type="PROSITE" id="PS00816">
    <property type="entry name" value="AIPM_HOMOCIT_SYNTH_2"/>
    <property type="match status" value="1"/>
</dbReference>
<evidence type="ECO:0000256" key="7">
    <source>
        <dbReference type="ARBA" id="ARBA00023211"/>
    </source>
</evidence>
<dbReference type="Gene3D" id="3.20.20.70">
    <property type="entry name" value="Aldolase class I"/>
    <property type="match status" value="1"/>
</dbReference>
<dbReference type="RefSeq" id="WP_064550379.1">
    <property type="nucleotide sequence ID" value="NZ_LXMA01000002.1"/>
</dbReference>
<dbReference type="PANTHER" id="PTHR10277:SF9">
    <property type="entry name" value="2-ISOPROPYLMALATE SYNTHASE 1, CHLOROPLASTIC-RELATED"/>
    <property type="match status" value="1"/>
</dbReference>
<accession>A0A1B7KVL1</accession>
<comment type="pathway">
    <text evidence="1">Amino-acid biosynthesis; L-leucine biosynthesis; L-leucine from 3-methyl-2-oxobutanoate: step 1/4.</text>
</comment>
<evidence type="ECO:0000256" key="9">
    <source>
        <dbReference type="RuleBase" id="RU003523"/>
    </source>
</evidence>
<evidence type="ECO:0000259" key="10">
    <source>
        <dbReference type="PROSITE" id="PS50991"/>
    </source>
</evidence>